<evidence type="ECO:0000313" key="1">
    <source>
        <dbReference type="EMBL" id="WOG86433.1"/>
    </source>
</evidence>
<gene>
    <name evidence="1" type="ORF">DCAR_0205637</name>
</gene>
<accession>A0AAF0WDT2</accession>
<dbReference type="AlphaFoldDB" id="A0AAF0WDT2"/>
<reference evidence="1" key="2">
    <citation type="submission" date="2022-03" db="EMBL/GenBank/DDBJ databases">
        <title>Draft title - Genomic analysis of global carrot germplasm unveils the trajectory of domestication and the origin of high carotenoid orange carrot.</title>
        <authorList>
            <person name="Iorizzo M."/>
            <person name="Ellison S."/>
            <person name="Senalik D."/>
            <person name="Macko-Podgorni A."/>
            <person name="Grzebelus D."/>
            <person name="Bostan H."/>
            <person name="Rolling W."/>
            <person name="Curaba J."/>
            <person name="Simon P."/>
        </authorList>
    </citation>
    <scope>NUCLEOTIDE SEQUENCE</scope>
    <source>
        <tissue evidence="1">Leaf</tissue>
    </source>
</reference>
<protein>
    <recommendedName>
        <fullName evidence="3">Retrovirus-related Pol polyprotein from transposon TNT 1-94</fullName>
    </recommendedName>
</protein>
<dbReference type="Proteomes" id="UP000077755">
    <property type="component" value="Chromosome 2"/>
</dbReference>
<evidence type="ECO:0008006" key="3">
    <source>
        <dbReference type="Google" id="ProtNLM"/>
    </source>
</evidence>
<reference evidence="1" key="1">
    <citation type="journal article" date="2016" name="Nat. Genet.">
        <title>A high-quality carrot genome assembly provides new insights into carotenoid accumulation and asterid genome evolution.</title>
        <authorList>
            <person name="Iorizzo M."/>
            <person name="Ellison S."/>
            <person name="Senalik D."/>
            <person name="Zeng P."/>
            <person name="Satapoomin P."/>
            <person name="Huang J."/>
            <person name="Bowman M."/>
            <person name="Iovene M."/>
            <person name="Sanseverino W."/>
            <person name="Cavagnaro P."/>
            <person name="Yildiz M."/>
            <person name="Macko-Podgorni A."/>
            <person name="Moranska E."/>
            <person name="Grzebelus E."/>
            <person name="Grzebelus D."/>
            <person name="Ashrafi H."/>
            <person name="Zheng Z."/>
            <person name="Cheng S."/>
            <person name="Spooner D."/>
            <person name="Van Deynze A."/>
            <person name="Simon P."/>
        </authorList>
    </citation>
    <scope>NUCLEOTIDE SEQUENCE</scope>
    <source>
        <tissue evidence="1">Leaf</tissue>
    </source>
</reference>
<keyword evidence="2" id="KW-1185">Reference proteome</keyword>
<evidence type="ECO:0000313" key="2">
    <source>
        <dbReference type="Proteomes" id="UP000077755"/>
    </source>
</evidence>
<sequence length="101" mass="11823">MWQLTVKDVLIQQGLDDALEKTKPKEMSDTDWAKIQKRAASTIRLALAPEVRYNVLKESTPKEIWDKLTVKKFKILYKHENIHEPISIPLLWLICLLDIII</sequence>
<proteinExistence type="predicted"/>
<name>A0AAF0WDT2_DAUCS</name>
<dbReference type="EMBL" id="CP093344">
    <property type="protein sequence ID" value="WOG86433.1"/>
    <property type="molecule type" value="Genomic_DNA"/>
</dbReference>
<organism evidence="1 2">
    <name type="scientific">Daucus carota subsp. sativus</name>
    <name type="common">Carrot</name>
    <dbReference type="NCBI Taxonomy" id="79200"/>
    <lineage>
        <taxon>Eukaryota</taxon>
        <taxon>Viridiplantae</taxon>
        <taxon>Streptophyta</taxon>
        <taxon>Embryophyta</taxon>
        <taxon>Tracheophyta</taxon>
        <taxon>Spermatophyta</taxon>
        <taxon>Magnoliopsida</taxon>
        <taxon>eudicotyledons</taxon>
        <taxon>Gunneridae</taxon>
        <taxon>Pentapetalae</taxon>
        <taxon>asterids</taxon>
        <taxon>campanulids</taxon>
        <taxon>Apiales</taxon>
        <taxon>Apiaceae</taxon>
        <taxon>Apioideae</taxon>
        <taxon>Scandiceae</taxon>
        <taxon>Daucinae</taxon>
        <taxon>Daucus</taxon>
        <taxon>Daucus sect. Daucus</taxon>
    </lineage>
</organism>